<comment type="caution">
    <text evidence="9">The sequence shown here is derived from an EMBL/GenBank/DDBJ whole genome shotgun (WGS) entry which is preliminary data.</text>
</comment>
<dbReference type="InterPro" id="IPR001048">
    <property type="entry name" value="Asp/Glu/Uridylate_kinase"/>
</dbReference>
<dbReference type="InterPro" id="IPR018042">
    <property type="entry name" value="Aspartate_kinase_CS"/>
</dbReference>
<keyword evidence="5" id="KW-0418">Kinase</keyword>
<dbReference type="EMBL" id="JACJKU010000014">
    <property type="protein sequence ID" value="MBM6940369.1"/>
    <property type="molecule type" value="Genomic_DNA"/>
</dbReference>
<evidence type="ECO:0000256" key="3">
    <source>
        <dbReference type="ARBA" id="ARBA00022679"/>
    </source>
</evidence>
<keyword evidence="6" id="KW-0067">ATP-binding</keyword>
<dbReference type="PROSITE" id="PS00324">
    <property type="entry name" value="ASPARTOKINASE"/>
    <property type="match status" value="1"/>
</dbReference>
<evidence type="ECO:0000256" key="5">
    <source>
        <dbReference type="ARBA" id="ARBA00022777"/>
    </source>
</evidence>
<evidence type="ECO:0000256" key="7">
    <source>
        <dbReference type="ARBA" id="ARBA00047872"/>
    </source>
</evidence>
<evidence type="ECO:0000313" key="10">
    <source>
        <dbReference type="Proteomes" id="UP000785625"/>
    </source>
</evidence>
<protein>
    <recommendedName>
        <fullName evidence="2">aspartate kinase</fullName>
        <ecNumber evidence="2">2.7.2.4</ecNumber>
    </recommendedName>
</protein>
<reference evidence="9 10" key="1">
    <citation type="journal article" date="2021" name="Sci. Rep.">
        <title>The distribution of antibiotic resistance genes in chicken gut microbiota commensals.</title>
        <authorList>
            <person name="Juricova H."/>
            <person name="Matiasovicova J."/>
            <person name="Kubasova T."/>
            <person name="Cejkova D."/>
            <person name="Rychlik I."/>
        </authorList>
    </citation>
    <scope>NUCLEOTIDE SEQUENCE [LARGE SCALE GENOMIC DNA]</scope>
    <source>
        <strain evidence="9 10">An574</strain>
    </source>
</reference>
<dbReference type="Proteomes" id="UP000785625">
    <property type="component" value="Unassembled WGS sequence"/>
</dbReference>
<dbReference type="PANTHER" id="PTHR21499">
    <property type="entry name" value="ASPARTATE KINASE"/>
    <property type="match status" value="1"/>
</dbReference>
<gene>
    <name evidence="9" type="ORF">H5975_02500</name>
</gene>
<evidence type="ECO:0000256" key="2">
    <source>
        <dbReference type="ARBA" id="ARBA00013059"/>
    </source>
</evidence>
<keyword evidence="10" id="KW-1185">Reference proteome</keyword>
<evidence type="ECO:0000259" key="8">
    <source>
        <dbReference type="Pfam" id="PF00696"/>
    </source>
</evidence>
<evidence type="ECO:0000256" key="4">
    <source>
        <dbReference type="ARBA" id="ARBA00022741"/>
    </source>
</evidence>
<sequence>MGKLIVQKFGGTSVQDHTSRDLALDHVQKALNDGYKVVMVVSAMGRKGSPYATDSLLSLVSSNGATKLNPQELDQLLATGELISMSVMLNQARQRGINVQGMTGAQAGIITNDDYQNARVLKVDNNAIQQALLTADVVIVAGFQGKTMDGHITTLGRGGSDTSATALGAALNAQYVDIFTDVNGVMDKDPKENSNAQVIPFLTYDEMETMAQNGAKVVHPRAVKIAMKAQVPFRVRSTYRTSDLGCTIIGSPKVYNN</sequence>
<evidence type="ECO:0000313" key="9">
    <source>
        <dbReference type="EMBL" id="MBM6940369.1"/>
    </source>
</evidence>
<dbReference type="Gene3D" id="3.40.1160.10">
    <property type="entry name" value="Acetylglutamate kinase-like"/>
    <property type="match status" value="1"/>
</dbReference>
<evidence type="ECO:0000256" key="6">
    <source>
        <dbReference type="ARBA" id="ARBA00022840"/>
    </source>
</evidence>
<keyword evidence="3" id="KW-0808">Transferase</keyword>
<keyword evidence="4" id="KW-0547">Nucleotide-binding</keyword>
<dbReference type="PANTHER" id="PTHR21499:SF3">
    <property type="entry name" value="ASPARTOKINASE"/>
    <property type="match status" value="1"/>
</dbReference>
<evidence type="ECO:0000256" key="1">
    <source>
        <dbReference type="ARBA" id="ARBA00010122"/>
    </source>
</evidence>
<comment type="catalytic activity">
    <reaction evidence="7">
        <text>L-aspartate + ATP = 4-phospho-L-aspartate + ADP</text>
        <dbReference type="Rhea" id="RHEA:23776"/>
        <dbReference type="ChEBI" id="CHEBI:29991"/>
        <dbReference type="ChEBI" id="CHEBI:30616"/>
        <dbReference type="ChEBI" id="CHEBI:57535"/>
        <dbReference type="ChEBI" id="CHEBI:456216"/>
        <dbReference type="EC" id="2.7.2.4"/>
    </reaction>
</comment>
<comment type="similarity">
    <text evidence="1">Belongs to the aspartokinase family.</text>
</comment>
<dbReference type="EC" id="2.7.2.4" evidence="2"/>
<name>A0ABS2GYC7_9LACO</name>
<feature type="domain" description="Aspartate/glutamate/uridylate kinase" evidence="8">
    <location>
        <begin position="3"/>
        <end position="236"/>
    </location>
</feature>
<dbReference type="Pfam" id="PF00696">
    <property type="entry name" value="AA_kinase"/>
    <property type="match status" value="1"/>
</dbReference>
<dbReference type="RefSeq" id="WP_204784748.1">
    <property type="nucleotide sequence ID" value="NZ_CALVGD010000113.1"/>
</dbReference>
<organism evidence="9 10">
    <name type="scientific">Limosilactobacillus coleohominis</name>
    <dbReference type="NCBI Taxonomy" id="181675"/>
    <lineage>
        <taxon>Bacteria</taxon>
        <taxon>Bacillati</taxon>
        <taxon>Bacillota</taxon>
        <taxon>Bacilli</taxon>
        <taxon>Lactobacillales</taxon>
        <taxon>Lactobacillaceae</taxon>
        <taxon>Limosilactobacillus</taxon>
    </lineage>
</organism>
<dbReference type="InterPro" id="IPR036393">
    <property type="entry name" value="AceGlu_kinase-like_sf"/>
</dbReference>
<proteinExistence type="inferred from homology"/>
<accession>A0ABS2GYC7</accession>
<dbReference type="SUPFAM" id="SSF53633">
    <property type="entry name" value="Carbamate kinase-like"/>
    <property type="match status" value="1"/>
</dbReference>